<protein>
    <submittedName>
        <fullName evidence="2">Uncharacterized protein</fullName>
    </submittedName>
</protein>
<evidence type="ECO:0000256" key="1">
    <source>
        <dbReference type="SAM" id="MobiDB-lite"/>
    </source>
</evidence>
<evidence type="ECO:0000313" key="3">
    <source>
        <dbReference type="Proteomes" id="UP000807306"/>
    </source>
</evidence>
<organism evidence="2 3">
    <name type="scientific">Crepidotus variabilis</name>
    <dbReference type="NCBI Taxonomy" id="179855"/>
    <lineage>
        <taxon>Eukaryota</taxon>
        <taxon>Fungi</taxon>
        <taxon>Dikarya</taxon>
        <taxon>Basidiomycota</taxon>
        <taxon>Agaricomycotina</taxon>
        <taxon>Agaricomycetes</taxon>
        <taxon>Agaricomycetidae</taxon>
        <taxon>Agaricales</taxon>
        <taxon>Agaricineae</taxon>
        <taxon>Crepidotaceae</taxon>
        <taxon>Crepidotus</taxon>
    </lineage>
</organism>
<accession>A0A9P6EMD0</accession>
<keyword evidence="3" id="KW-1185">Reference proteome</keyword>
<gene>
    <name evidence="2" type="ORF">CPB83DRAFT_915758</name>
</gene>
<feature type="compositionally biased region" description="Polar residues" evidence="1">
    <location>
        <begin position="389"/>
        <end position="406"/>
    </location>
</feature>
<evidence type="ECO:0000313" key="2">
    <source>
        <dbReference type="EMBL" id="KAF9531569.1"/>
    </source>
</evidence>
<comment type="caution">
    <text evidence="2">The sequence shown here is derived from an EMBL/GenBank/DDBJ whole genome shotgun (WGS) entry which is preliminary data.</text>
</comment>
<feature type="region of interest" description="Disordered" evidence="1">
    <location>
        <begin position="387"/>
        <end position="406"/>
    </location>
</feature>
<proteinExistence type="predicted"/>
<sequence>MAGHSAIRGDRFSLIEAAKASCAPLAKTLYYPLSPPQNDKYNPARPSSYNPKDLPMRTQQGYWNTINRLAAATTKKAEATITRETGVSRLPLCAASPAFIHPTFFPMDPFHLFYENCMAFLWDTMTGVKKHGPDPIHLSQAERLGALIPLAMETLPPSFSGPIRDIYLKRNSQYKIYEFMAVCHWYFIPIAIELSFNSSVLANFARFVEAIEFAMTTKPRSLKDLSYLQNLIADFLTNYERLYIGENPEKIIRSRLCIFQLIHIPIHIQWNGSIRLGSQATVERAIGEEAHKIRSKKSPFSNLANIIYRRELFRILLLYYPELLDSPKKTAVVGSNGMQAHRIAWTKVKTNSKLSTDLRAISAYLGQDVTQSDPSISIQRWGKLKFHSSRSPANPGTQATPSKQTSEGTNLLFGHAHAFYTIKTSTFSKTLVVYTPLCSVKTIFRIPRGSWGLDGSEKVLDVLCICNLVGIWVGVNTREVYILRKHPGLDYLTTEERGVEEDSDAESGDENE</sequence>
<dbReference type="OrthoDB" id="3359887at2759"/>
<dbReference type="Proteomes" id="UP000807306">
    <property type="component" value="Unassembled WGS sequence"/>
</dbReference>
<dbReference type="EMBL" id="MU157834">
    <property type="protein sequence ID" value="KAF9531569.1"/>
    <property type="molecule type" value="Genomic_DNA"/>
</dbReference>
<dbReference type="AlphaFoldDB" id="A0A9P6EMD0"/>
<name>A0A9P6EMD0_9AGAR</name>
<reference evidence="2" key="1">
    <citation type="submission" date="2020-11" db="EMBL/GenBank/DDBJ databases">
        <authorList>
            <consortium name="DOE Joint Genome Institute"/>
            <person name="Ahrendt S."/>
            <person name="Riley R."/>
            <person name="Andreopoulos W."/>
            <person name="Labutti K."/>
            <person name="Pangilinan J."/>
            <person name="Ruiz-Duenas F.J."/>
            <person name="Barrasa J.M."/>
            <person name="Sanchez-Garcia M."/>
            <person name="Camarero S."/>
            <person name="Miyauchi S."/>
            <person name="Serrano A."/>
            <person name="Linde D."/>
            <person name="Babiker R."/>
            <person name="Drula E."/>
            <person name="Ayuso-Fernandez I."/>
            <person name="Pacheco R."/>
            <person name="Padilla G."/>
            <person name="Ferreira P."/>
            <person name="Barriuso J."/>
            <person name="Kellner H."/>
            <person name="Castanera R."/>
            <person name="Alfaro M."/>
            <person name="Ramirez L."/>
            <person name="Pisabarro A.G."/>
            <person name="Kuo A."/>
            <person name="Tritt A."/>
            <person name="Lipzen A."/>
            <person name="He G."/>
            <person name="Yan M."/>
            <person name="Ng V."/>
            <person name="Cullen D."/>
            <person name="Martin F."/>
            <person name="Rosso M.-N."/>
            <person name="Henrissat B."/>
            <person name="Hibbett D."/>
            <person name="Martinez A.T."/>
            <person name="Grigoriev I.V."/>
        </authorList>
    </citation>
    <scope>NUCLEOTIDE SEQUENCE</scope>
    <source>
        <strain evidence="2">CBS 506.95</strain>
    </source>
</reference>